<dbReference type="PANTHER" id="PTHR11439">
    <property type="entry name" value="GAG-POL-RELATED RETROTRANSPOSON"/>
    <property type="match status" value="1"/>
</dbReference>
<accession>A0ABQ5FV43</accession>
<reference evidence="1" key="1">
    <citation type="journal article" date="2022" name="Int. J. Mol. Sci.">
        <title>Draft Genome of Tanacetum Coccineum: Genomic Comparison of Closely Related Tanacetum-Family Plants.</title>
        <authorList>
            <person name="Yamashiro T."/>
            <person name="Shiraishi A."/>
            <person name="Nakayama K."/>
            <person name="Satake H."/>
        </authorList>
    </citation>
    <scope>NUCLEOTIDE SEQUENCE</scope>
</reference>
<sequence length="167" mass="18950">MVYYDVIKASIEYCNATLYPTEKDLKLSKAEDKPEFKATNIEMCPRESHARAIKQILQYLRGTLLFSIIYNHSNDMKLVGYSDSSHNFDIDDGRRYGDSSHNFDIDDGRSTTGHIFYLGTSPITWCSQNQTIMALSSCEAEFMAATAVACQPIWLRELLAEVTGLER</sequence>
<comment type="caution">
    <text evidence="1">The sequence shown here is derived from an EMBL/GenBank/DDBJ whole genome shotgun (WGS) entry which is preliminary data.</text>
</comment>
<evidence type="ECO:0000313" key="2">
    <source>
        <dbReference type="Proteomes" id="UP001151760"/>
    </source>
</evidence>
<dbReference type="EMBL" id="BQNB010017773">
    <property type="protein sequence ID" value="GJT67064.1"/>
    <property type="molecule type" value="Genomic_DNA"/>
</dbReference>
<organism evidence="1 2">
    <name type="scientific">Tanacetum coccineum</name>
    <dbReference type="NCBI Taxonomy" id="301880"/>
    <lineage>
        <taxon>Eukaryota</taxon>
        <taxon>Viridiplantae</taxon>
        <taxon>Streptophyta</taxon>
        <taxon>Embryophyta</taxon>
        <taxon>Tracheophyta</taxon>
        <taxon>Spermatophyta</taxon>
        <taxon>Magnoliopsida</taxon>
        <taxon>eudicotyledons</taxon>
        <taxon>Gunneridae</taxon>
        <taxon>Pentapetalae</taxon>
        <taxon>asterids</taxon>
        <taxon>campanulids</taxon>
        <taxon>Asterales</taxon>
        <taxon>Asteraceae</taxon>
        <taxon>Asteroideae</taxon>
        <taxon>Anthemideae</taxon>
        <taxon>Anthemidinae</taxon>
        <taxon>Tanacetum</taxon>
    </lineage>
</organism>
<name>A0ABQ5FV43_9ASTR</name>
<keyword evidence="2" id="KW-1185">Reference proteome</keyword>
<gene>
    <name evidence="1" type="ORF">Tco_1018544</name>
</gene>
<dbReference type="Proteomes" id="UP001151760">
    <property type="component" value="Unassembled WGS sequence"/>
</dbReference>
<evidence type="ECO:0000313" key="1">
    <source>
        <dbReference type="EMBL" id="GJT67064.1"/>
    </source>
</evidence>
<reference evidence="1" key="2">
    <citation type="submission" date="2022-01" db="EMBL/GenBank/DDBJ databases">
        <authorList>
            <person name="Yamashiro T."/>
            <person name="Shiraishi A."/>
            <person name="Satake H."/>
            <person name="Nakayama K."/>
        </authorList>
    </citation>
    <scope>NUCLEOTIDE SEQUENCE</scope>
</reference>
<dbReference type="PANTHER" id="PTHR11439:SF480">
    <property type="entry name" value="REVERSE TRANSCRIPTASE TY1_COPIA-TYPE DOMAIN-CONTAINING PROTEIN"/>
    <property type="match status" value="1"/>
</dbReference>
<dbReference type="CDD" id="cd09272">
    <property type="entry name" value="RNase_HI_RT_Ty1"/>
    <property type="match status" value="1"/>
</dbReference>
<proteinExistence type="predicted"/>
<protein>
    <submittedName>
        <fullName evidence="1">Uncharacterized mitochondrial protein-like protein</fullName>
    </submittedName>
</protein>